<reference evidence="1" key="2">
    <citation type="journal article" date="2015" name="Data Brief">
        <title>Shoot transcriptome of the giant reed, Arundo donax.</title>
        <authorList>
            <person name="Barrero R.A."/>
            <person name="Guerrero F.D."/>
            <person name="Moolhuijzen P."/>
            <person name="Goolsby J.A."/>
            <person name="Tidwell J."/>
            <person name="Bellgard S.E."/>
            <person name="Bellgard M.I."/>
        </authorList>
    </citation>
    <scope>NUCLEOTIDE SEQUENCE</scope>
    <source>
        <tissue evidence="1">Shoot tissue taken approximately 20 cm above the soil surface</tissue>
    </source>
</reference>
<organism evidence="1">
    <name type="scientific">Arundo donax</name>
    <name type="common">Giant reed</name>
    <name type="synonym">Donax arundinaceus</name>
    <dbReference type="NCBI Taxonomy" id="35708"/>
    <lineage>
        <taxon>Eukaryota</taxon>
        <taxon>Viridiplantae</taxon>
        <taxon>Streptophyta</taxon>
        <taxon>Embryophyta</taxon>
        <taxon>Tracheophyta</taxon>
        <taxon>Spermatophyta</taxon>
        <taxon>Magnoliopsida</taxon>
        <taxon>Liliopsida</taxon>
        <taxon>Poales</taxon>
        <taxon>Poaceae</taxon>
        <taxon>PACMAD clade</taxon>
        <taxon>Arundinoideae</taxon>
        <taxon>Arundineae</taxon>
        <taxon>Arundo</taxon>
    </lineage>
</organism>
<dbReference type="AlphaFoldDB" id="A0A0A9BME0"/>
<dbReference type="EMBL" id="GBRH01235490">
    <property type="protein sequence ID" value="JAD62405.1"/>
    <property type="molecule type" value="Transcribed_RNA"/>
</dbReference>
<sequence length="41" mass="5062">MKQHMPRKARASLYKWRNQCYNYSMQYQKKITLDFLPIALP</sequence>
<evidence type="ECO:0000313" key="1">
    <source>
        <dbReference type="EMBL" id="JAD62405.1"/>
    </source>
</evidence>
<proteinExistence type="predicted"/>
<accession>A0A0A9BME0</accession>
<name>A0A0A9BME0_ARUDO</name>
<reference evidence="1" key="1">
    <citation type="submission" date="2014-09" db="EMBL/GenBank/DDBJ databases">
        <authorList>
            <person name="Magalhaes I.L.F."/>
            <person name="Oliveira U."/>
            <person name="Santos F.R."/>
            <person name="Vidigal T.H.D.A."/>
            <person name="Brescovit A.D."/>
            <person name="Santos A.J."/>
        </authorList>
    </citation>
    <scope>NUCLEOTIDE SEQUENCE</scope>
    <source>
        <tissue evidence="1">Shoot tissue taken approximately 20 cm above the soil surface</tissue>
    </source>
</reference>
<protein>
    <submittedName>
        <fullName evidence="1">Uncharacterized protein</fullName>
    </submittedName>
</protein>